<dbReference type="Proteomes" id="UP000692954">
    <property type="component" value="Unassembled WGS sequence"/>
</dbReference>
<comment type="caution">
    <text evidence="2">The sequence shown here is derived from an EMBL/GenBank/DDBJ whole genome shotgun (WGS) entry which is preliminary data.</text>
</comment>
<reference evidence="2" key="1">
    <citation type="submission" date="2021-01" db="EMBL/GenBank/DDBJ databases">
        <authorList>
            <consortium name="Genoscope - CEA"/>
            <person name="William W."/>
        </authorList>
    </citation>
    <scope>NUCLEOTIDE SEQUENCE</scope>
</reference>
<name>A0A8S1KTR5_9CILI</name>
<keyword evidence="1" id="KW-1133">Transmembrane helix</keyword>
<keyword evidence="1" id="KW-0812">Transmembrane</keyword>
<feature type="transmembrane region" description="Helical" evidence="1">
    <location>
        <begin position="27"/>
        <end position="48"/>
    </location>
</feature>
<dbReference type="OrthoDB" id="305270at2759"/>
<evidence type="ECO:0000256" key="1">
    <source>
        <dbReference type="SAM" id="Phobius"/>
    </source>
</evidence>
<protein>
    <recommendedName>
        <fullName evidence="4">Transmembrane protein</fullName>
    </recommendedName>
</protein>
<accession>A0A8S1KTR5</accession>
<evidence type="ECO:0008006" key="4">
    <source>
        <dbReference type="Google" id="ProtNLM"/>
    </source>
</evidence>
<proteinExistence type="predicted"/>
<dbReference type="EMBL" id="CAJJDN010000008">
    <property type="protein sequence ID" value="CAD8054334.1"/>
    <property type="molecule type" value="Genomic_DNA"/>
</dbReference>
<evidence type="ECO:0000313" key="2">
    <source>
        <dbReference type="EMBL" id="CAD8054334.1"/>
    </source>
</evidence>
<evidence type="ECO:0000313" key="3">
    <source>
        <dbReference type="Proteomes" id="UP000692954"/>
    </source>
</evidence>
<organism evidence="2 3">
    <name type="scientific">Paramecium sonneborni</name>
    <dbReference type="NCBI Taxonomy" id="65129"/>
    <lineage>
        <taxon>Eukaryota</taxon>
        <taxon>Sar</taxon>
        <taxon>Alveolata</taxon>
        <taxon>Ciliophora</taxon>
        <taxon>Intramacronucleata</taxon>
        <taxon>Oligohymenophorea</taxon>
        <taxon>Peniculida</taxon>
        <taxon>Parameciidae</taxon>
        <taxon>Paramecium</taxon>
    </lineage>
</organism>
<keyword evidence="1" id="KW-0472">Membrane</keyword>
<sequence length="148" mass="17478">MTFQIHYFQIASKKIGKFFIRKLCLQYNLYISEIIRFIIIIIICIIRINAQFSAFSDRIYIQKFSNQNSLIYKYTFSKNKKMTEQLNNQTQITLMTERYNEQYEINKETEIKMQKGLKKDLTDCVTKVVGEVAMKVCFALTVAFCVGC</sequence>
<keyword evidence="3" id="KW-1185">Reference proteome</keyword>
<gene>
    <name evidence="2" type="ORF">PSON_ATCC_30995.1.T0080220</name>
</gene>
<dbReference type="AlphaFoldDB" id="A0A8S1KTR5"/>